<evidence type="ECO:0000256" key="2">
    <source>
        <dbReference type="ARBA" id="ARBA00022737"/>
    </source>
</evidence>
<feature type="repeat" description="WD" evidence="6">
    <location>
        <begin position="581"/>
        <end position="612"/>
    </location>
</feature>
<dbReference type="Proteomes" id="UP001175271">
    <property type="component" value="Unassembled WGS sequence"/>
</dbReference>
<keyword evidence="1 6" id="KW-0853">WD repeat</keyword>
<feature type="region of interest" description="Disordered" evidence="7">
    <location>
        <begin position="1575"/>
        <end position="1735"/>
    </location>
</feature>
<proteinExistence type="predicted"/>
<dbReference type="PROSITE" id="PS50294">
    <property type="entry name" value="WD_REPEATS_REGION"/>
    <property type="match status" value="3"/>
</dbReference>
<protein>
    <recommendedName>
        <fullName evidence="12">Bromo domain-containing protein</fullName>
    </recommendedName>
</protein>
<name>A0AA39IN61_9BILA</name>
<evidence type="ECO:0000259" key="9">
    <source>
        <dbReference type="PROSITE" id="PS50127"/>
    </source>
</evidence>
<feature type="compositionally biased region" description="Low complexity" evidence="7">
    <location>
        <begin position="831"/>
        <end position="859"/>
    </location>
</feature>
<feature type="compositionally biased region" description="Polar residues" evidence="7">
    <location>
        <begin position="1624"/>
        <end position="1638"/>
    </location>
</feature>
<feature type="compositionally biased region" description="Polar residues" evidence="7">
    <location>
        <begin position="1604"/>
        <end position="1615"/>
    </location>
</feature>
<dbReference type="InterPro" id="IPR057452">
    <property type="entry name" value="BRWD/PHIP_N"/>
</dbReference>
<feature type="compositionally biased region" description="Acidic residues" evidence="7">
    <location>
        <begin position="1639"/>
        <end position="1660"/>
    </location>
</feature>
<keyword evidence="11" id="KW-1185">Reference proteome</keyword>
<keyword evidence="3" id="KW-0833">Ubl conjugation pathway</keyword>
<feature type="repeat" description="WD" evidence="6">
    <location>
        <begin position="380"/>
        <end position="421"/>
    </location>
</feature>
<dbReference type="SUPFAM" id="SSF50978">
    <property type="entry name" value="WD40 repeat-like"/>
    <property type="match status" value="1"/>
</dbReference>
<evidence type="ECO:0000259" key="8">
    <source>
        <dbReference type="PROSITE" id="PS50014"/>
    </source>
</evidence>
<dbReference type="CDD" id="cd23807">
    <property type="entry name" value="UEV_UBE2V"/>
    <property type="match status" value="1"/>
</dbReference>
<evidence type="ECO:0000256" key="4">
    <source>
        <dbReference type="ARBA" id="ARBA00023117"/>
    </source>
</evidence>
<dbReference type="EMBL" id="JAUCMV010000001">
    <property type="protein sequence ID" value="KAK0426129.1"/>
    <property type="molecule type" value="Genomic_DNA"/>
</dbReference>
<evidence type="ECO:0000256" key="5">
    <source>
        <dbReference type="PROSITE-ProRule" id="PRU00035"/>
    </source>
</evidence>
<accession>A0AA39IN61</accession>
<dbReference type="InterPro" id="IPR052060">
    <property type="entry name" value="Bromo_WD_repeat"/>
</dbReference>
<dbReference type="GO" id="GO:0006357">
    <property type="term" value="P:regulation of transcription by RNA polymerase II"/>
    <property type="evidence" value="ECO:0007669"/>
    <property type="project" value="TreeGrafter"/>
</dbReference>
<dbReference type="Pfam" id="PF25437">
    <property type="entry name" value="BRWD1_N"/>
    <property type="match status" value="1"/>
</dbReference>
<dbReference type="PRINTS" id="PR00503">
    <property type="entry name" value="BROMODOMAIN"/>
</dbReference>
<dbReference type="SUPFAM" id="SSF47370">
    <property type="entry name" value="Bromodomain"/>
    <property type="match status" value="1"/>
</dbReference>
<evidence type="ECO:0000313" key="11">
    <source>
        <dbReference type="Proteomes" id="UP001175271"/>
    </source>
</evidence>
<organism evidence="10 11">
    <name type="scientific">Steinernema hermaphroditum</name>
    <dbReference type="NCBI Taxonomy" id="289476"/>
    <lineage>
        <taxon>Eukaryota</taxon>
        <taxon>Metazoa</taxon>
        <taxon>Ecdysozoa</taxon>
        <taxon>Nematoda</taxon>
        <taxon>Chromadorea</taxon>
        <taxon>Rhabditida</taxon>
        <taxon>Tylenchina</taxon>
        <taxon>Panagrolaimomorpha</taxon>
        <taxon>Strongyloidoidea</taxon>
        <taxon>Steinernematidae</taxon>
        <taxon>Steinernema</taxon>
    </lineage>
</organism>
<feature type="domain" description="Bromo" evidence="8">
    <location>
        <begin position="1256"/>
        <end position="1326"/>
    </location>
</feature>
<dbReference type="SMART" id="SM00297">
    <property type="entry name" value="BROMO"/>
    <property type="match status" value="1"/>
</dbReference>
<evidence type="ECO:0008006" key="12">
    <source>
        <dbReference type="Google" id="ProtNLM"/>
    </source>
</evidence>
<sequence length="1735" mass="197134">MAVDVPRNFRLLEELEEGQKGRGDGNISWGLEDDEDMTLTRWTCTVLGPPRTPFESRIYNLSIECGPNYPKEPPKVRFTTKINMNGVSQHTGVLDPRCCAALRQWNTGSYIKSILEDVRKNMMTARENMKLSQPSTIMDHTAANRGMISFFSNKDVHNVGPSTSRDSANDGSVDEKTHRELLIMIERYLRNSTCQEAAAKLRQEMESQKLLPVRLDYTGQAHNRRFDEFDHLAPGTGKELIDIALRLFRLQNDLIPRWNLVNGAPLRFITSKKQSLVRTNVCEKPTLLEITSSRPNVAAVKKMNLTNRLTARELGGRVGSYLTLPFSLFTQLRVTHRVLGHLSPIFCVAFDRTGRFVFTGADDCLVKVWDVEKGTLRFTFRGHERELTDISVNHENTMLATGSIDKTVRVFCLRSGKTLEVFSKHTAQLTVVKFLPYVSDNDRYLMSTGNDGTVNFYKWNVVTSEFEQPVQFQERDVPNQRIVSHCHSPGGTFAAFGDTCRSIRIFRISPSGVSKLVVLTAHNDRVDSMEWANSGLKFLSGSKDGVAKVWVLKNGKFHSTDLIVEDTTNSNKKNAYRLTILNWTKDDSAVVTAGTDRLIRIWNWKSGVVRHVVKGHDAEAYVVLPHPIYHNYVLSAGYDGFIMLWDVTTGKLVKTVKDTNDSQVNTVLFDMAISPDGTRVAAVDCQGCLLMLGINDHTITGSVPDEQFFDTDYRELLFDEHGFTLDACTELAPHLMSPPILINSHGFPHENSYQRLVPGRDIDGHHMDTDLPCAWLSRKIVDPLPTPILRVNLERRVAVRIEEDKQLYDPTESTIVCSTPVTKPRPGKKPAQNSSATQNAASLISPPDFSSSSNDSTYSESREGDVSDMIESASDESEEEQLMDEDDDDEASDSDFNIDESRQRSSRQTNRRLESSSSRTLRTNGGISERRQSSRSQHRRVGQASSSQASSDRGARTRRQRRDRSPREQNSSEDGEIVNENTQLSSSSSTRSPRRAQRKAENDNKAASQEYPDYPAWMKELVQRRFPFIPQVGDEIMYFAQGHQQYLQVVKNKDLYQVQAKMNIPSSTNHEQHCIVLKVTYDICSPTNCRVLRLKLCSIDSQRRVTRTFSVWMHDIESVPDWVIPKQLFDKSVQSQHQRVGAKMQTILSNQWWVGQILHNKQNEVDSSLQWYSIKVRWENGDEEFMSPWDYDVIPNNEARVRSETQVSPEELTKYSALEPLRGDWTDLTSGDASDSEDRARERITGCVRVAIDSLANIPEVKIFADPVDLVAYPDYVETVKYPVDLSTIDQRLRNKYYRRRLALLLDVWYITENAKQYNVRNSDIVVQAKVLTETLSRIICDTTCSLNATELYEELRESAPHELTFWKNMPQVTDEYLKVHSTLRSVPSQNPSFETQPWVKEANELLNALLLKHKTLDDRNDVQGSQEISHVYERFDSLRQIQKQLTDGNFESPVALQEKVIELLDEVRRTVEDNKRSQVYRDCLTFRNEFVPQLKILASSFARVQENEPFERSERGGRSLRSRSCRNQTHYNTRSTGQHQSSIAPFQEVSRATGRPSRGAASRLNYSDIVNGIDDIDPIEEQPSTSRAVTRRSRPLVHDDDIATTSQAVRPQRSTRSRVVESDSASSTHSKDASWSANEDDVEEEAEDVEEEAVEDEESTPSSSSRSSSEARPSRKRRPPKRYAPSSGSSSTSGTERGSRKRRRTDERLQTARASGRPKRNTARPSRYLSDSDN</sequence>
<feature type="compositionally biased region" description="Basic and acidic residues" evidence="7">
    <location>
        <begin position="1508"/>
        <end position="1518"/>
    </location>
</feature>
<dbReference type="InterPro" id="IPR036427">
    <property type="entry name" value="Bromodomain-like_sf"/>
</dbReference>
<dbReference type="SMART" id="SM00320">
    <property type="entry name" value="WD40"/>
    <property type="match status" value="7"/>
</dbReference>
<evidence type="ECO:0000256" key="1">
    <source>
        <dbReference type="ARBA" id="ARBA00022574"/>
    </source>
</evidence>
<dbReference type="PANTHER" id="PTHR16266:SF17">
    <property type="entry name" value="BRWD3"/>
    <property type="match status" value="1"/>
</dbReference>
<evidence type="ECO:0000313" key="10">
    <source>
        <dbReference type="EMBL" id="KAK0426129.1"/>
    </source>
</evidence>
<dbReference type="InterPro" id="IPR019775">
    <property type="entry name" value="WD40_repeat_CS"/>
</dbReference>
<feature type="compositionally biased region" description="Low complexity" evidence="7">
    <location>
        <begin position="1684"/>
        <end position="1697"/>
    </location>
</feature>
<dbReference type="InterPro" id="IPR001680">
    <property type="entry name" value="WD40_rpt"/>
</dbReference>
<dbReference type="FunFam" id="3.10.110.10:FF:000026">
    <property type="entry name" value="Ubiquitin-conjugating enzyme E2 variant"/>
    <property type="match status" value="1"/>
</dbReference>
<dbReference type="InterPro" id="IPR016135">
    <property type="entry name" value="UBQ-conjugating_enzyme/RWD"/>
</dbReference>
<feature type="repeat" description="WD" evidence="6">
    <location>
        <begin position="613"/>
        <end position="655"/>
    </location>
</feature>
<dbReference type="GO" id="GO:0007010">
    <property type="term" value="P:cytoskeleton organization"/>
    <property type="evidence" value="ECO:0007669"/>
    <property type="project" value="TreeGrafter"/>
</dbReference>
<dbReference type="Pfam" id="PF00179">
    <property type="entry name" value="UQ_con"/>
    <property type="match status" value="1"/>
</dbReference>
<feature type="region of interest" description="Disordered" evidence="7">
    <location>
        <begin position="816"/>
        <end position="1008"/>
    </location>
</feature>
<dbReference type="Pfam" id="PF00400">
    <property type="entry name" value="WD40"/>
    <property type="match status" value="3"/>
</dbReference>
<keyword evidence="4 5" id="KW-0103">Bromodomain</keyword>
<evidence type="ECO:0000256" key="7">
    <source>
        <dbReference type="SAM" id="MobiDB-lite"/>
    </source>
</evidence>
<dbReference type="GO" id="GO:0005634">
    <property type="term" value="C:nucleus"/>
    <property type="evidence" value="ECO:0007669"/>
    <property type="project" value="TreeGrafter"/>
</dbReference>
<dbReference type="InterPro" id="IPR057451">
    <property type="entry name" value="BRWD/PHIP_AD"/>
</dbReference>
<evidence type="ECO:0000256" key="3">
    <source>
        <dbReference type="ARBA" id="ARBA00022786"/>
    </source>
</evidence>
<keyword evidence="2" id="KW-0677">Repeat</keyword>
<dbReference type="Pfam" id="PF25313">
    <property type="entry name" value="BRWD_AD"/>
    <property type="match status" value="1"/>
</dbReference>
<feature type="domain" description="UBC core" evidence="9">
    <location>
        <begin position="6"/>
        <end position="163"/>
    </location>
</feature>
<dbReference type="Gene3D" id="3.10.110.10">
    <property type="entry name" value="Ubiquitin Conjugating Enzyme"/>
    <property type="match status" value="1"/>
</dbReference>
<dbReference type="PROSITE" id="PS50014">
    <property type="entry name" value="BROMODOMAIN_2"/>
    <property type="match status" value="1"/>
</dbReference>
<dbReference type="PROSITE" id="PS50082">
    <property type="entry name" value="WD_REPEATS_2"/>
    <property type="match status" value="5"/>
</dbReference>
<dbReference type="Pfam" id="PF00439">
    <property type="entry name" value="Bromodomain"/>
    <property type="match status" value="1"/>
</dbReference>
<dbReference type="GO" id="GO:0008360">
    <property type="term" value="P:regulation of cell shape"/>
    <property type="evidence" value="ECO:0007669"/>
    <property type="project" value="TreeGrafter"/>
</dbReference>
<feature type="compositionally biased region" description="Polar residues" evidence="7">
    <location>
        <begin position="1528"/>
        <end position="1545"/>
    </location>
</feature>
<dbReference type="CDD" id="cd00200">
    <property type="entry name" value="WD40"/>
    <property type="match status" value="1"/>
</dbReference>
<dbReference type="InterPro" id="IPR036322">
    <property type="entry name" value="WD40_repeat_dom_sf"/>
</dbReference>
<evidence type="ECO:0000256" key="6">
    <source>
        <dbReference type="PROSITE-ProRule" id="PRU00221"/>
    </source>
</evidence>
<dbReference type="PROSITE" id="PS50127">
    <property type="entry name" value="UBC_2"/>
    <property type="match status" value="1"/>
</dbReference>
<feature type="repeat" description="WD" evidence="6">
    <location>
        <begin position="519"/>
        <end position="560"/>
    </location>
</feature>
<dbReference type="Gene3D" id="1.20.920.10">
    <property type="entry name" value="Bromodomain-like"/>
    <property type="match status" value="1"/>
</dbReference>
<dbReference type="Gene3D" id="2.130.10.10">
    <property type="entry name" value="YVTN repeat-like/Quinoprotein amine dehydrogenase"/>
    <property type="match status" value="2"/>
</dbReference>
<feature type="compositionally biased region" description="Low complexity" evidence="7">
    <location>
        <begin position="1661"/>
        <end position="1672"/>
    </location>
</feature>
<reference evidence="10" key="1">
    <citation type="submission" date="2023-06" db="EMBL/GenBank/DDBJ databases">
        <title>Genomic analysis of the entomopathogenic nematode Steinernema hermaphroditum.</title>
        <authorList>
            <person name="Schwarz E.M."/>
            <person name="Heppert J.K."/>
            <person name="Baniya A."/>
            <person name="Schwartz H.T."/>
            <person name="Tan C.-H."/>
            <person name="Antoshechkin I."/>
            <person name="Sternberg P.W."/>
            <person name="Goodrich-Blair H."/>
            <person name="Dillman A.R."/>
        </authorList>
    </citation>
    <scope>NUCLEOTIDE SEQUENCE</scope>
    <source>
        <strain evidence="10">PS9179</strain>
        <tissue evidence="10">Whole animal</tissue>
    </source>
</reference>
<feature type="region of interest" description="Disordered" evidence="7">
    <location>
        <begin position="1508"/>
        <end position="1545"/>
    </location>
</feature>
<dbReference type="InterPro" id="IPR000608">
    <property type="entry name" value="UBC"/>
</dbReference>
<dbReference type="PANTHER" id="PTHR16266">
    <property type="entry name" value="WD REPEAT DOMAIN 9"/>
    <property type="match status" value="1"/>
</dbReference>
<dbReference type="SMART" id="SM00212">
    <property type="entry name" value="UBCc"/>
    <property type="match status" value="1"/>
</dbReference>
<feature type="compositionally biased region" description="Acidic residues" evidence="7">
    <location>
        <begin position="873"/>
        <end position="898"/>
    </location>
</feature>
<dbReference type="InterPro" id="IPR001487">
    <property type="entry name" value="Bromodomain"/>
</dbReference>
<dbReference type="SUPFAM" id="SSF54495">
    <property type="entry name" value="UBC-like"/>
    <property type="match status" value="1"/>
</dbReference>
<gene>
    <name evidence="10" type="ORF">QR680_009545</name>
</gene>
<dbReference type="PROSITE" id="PS00678">
    <property type="entry name" value="WD_REPEATS_1"/>
    <property type="match status" value="2"/>
</dbReference>
<dbReference type="InterPro" id="IPR015943">
    <property type="entry name" value="WD40/YVTN_repeat-like_dom_sf"/>
</dbReference>
<comment type="caution">
    <text evidence="10">The sequence shown here is derived from an EMBL/GenBank/DDBJ whole genome shotgun (WGS) entry which is preliminary data.</text>
</comment>
<feature type="repeat" description="WD" evidence="6">
    <location>
        <begin position="338"/>
        <end position="379"/>
    </location>
</feature>